<accession>A0A5S3PLR4</accession>
<dbReference type="Pfam" id="PF07045">
    <property type="entry name" value="DUF1330"/>
    <property type="match status" value="1"/>
</dbReference>
<name>A0A5S3PLR4_9RHOB</name>
<protein>
    <submittedName>
        <fullName evidence="2">DUF1330 domain-containing protein</fullName>
    </submittedName>
</protein>
<dbReference type="RefSeq" id="WP_138661533.1">
    <property type="nucleotide sequence ID" value="NZ_VANS01000001.1"/>
</dbReference>
<keyword evidence="3" id="KW-1185">Reference proteome</keyword>
<evidence type="ECO:0000313" key="3">
    <source>
        <dbReference type="Proteomes" id="UP000309550"/>
    </source>
</evidence>
<dbReference type="SUPFAM" id="SSF54909">
    <property type="entry name" value="Dimeric alpha+beta barrel"/>
    <property type="match status" value="1"/>
</dbReference>
<dbReference type="InterPro" id="IPR010753">
    <property type="entry name" value="DUF1330"/>
</dbReference>
<sequence length="143" mass="15510">MINHVDPTRAQFDAFKALDRDCPIDMLNLVALNPTAAYPGDHPLADQGLTGAQAYANYGRDSAPVLAEVGGKIVWRATFDAMLIGPADEAWDIMFIARYPTAHAFLAMISHPAYRAAVIHRQAAVATSRLIRSAARDTDGRFG</sequence>
<proteinExistence type="predicted"/>
<dbReference type="PANTHER" id="PTHR40257">
    <property type="match status" value="1"/>
</dbReference>
<dbReference type="OrthoDB" id="8909581at2"/>
<dbReference type="Gene3D" id="3.30.70.100">
    <property type="match status" value="1"/>
</dbReference>
<reference evidence="2 3" key="1">
    <citation type="submission" date="2019-05" db="EMBL/GenBank/DDBJ databases">
        <title>Sulfitobacter sabulilitoris sp. nov., isolated from a marine sand.</title>
        <authorList>
            <person name="Yoon J.-H."/>
        </authorList>
    </citation>
    <scope>NUCLEOTIDE SEQUENCE [LARGE SCALE GENOMIC DNA]</scope>
    <source>
        <strain evidence="2 3">HSMS-29</strain>
    </source>
</reference>
<dbReference type="AlphaFoldDB" id="A0A5S3PLR4"/>
<dbReference type="Proteomes" id="UP000309550">
    <property type="component" value="Unassembled WGS sequence"/>
</dbReference>
<dbReference type="EMBL" id="VANS01000001">
    <property type="protein sequence ID" value="TMM55364.1"/>
    <property type="molecule type" value="Genomic_DNA"/>
</dbReference>
<feature type="domain" description="DUF1330" evidence="1">
    <location>
        <begin position="50"/>
        <end position="128"/>
    </location>
</feature>
<evidence type="ECO:0000259" key="1">
    <source>
        <dbReference type="Pfam" id="PF07045"/>
    </source>
</evidence>
<organism evidence="2 3">
    <name type="scientific">Sulfitobacter sabulilitoris</name>
    <dbReference type="NCBI Taxonomy" id="2562655"/>
    <lineage>
        <taxon>Bacteria</taxon>
        <taxon>Pseudomonadati</taxon>
        <taxon>Pseudomonadota</taxon>
        <taxon>Alphaproteobacteria</taxon>
        <taxon>Rhodobacterales</taxon>
        <taxon>Roseobacteraceae</taxon>
        <taxon>Sulfitobacter</taxon>
    </lineage>
</organism>
<comment type="caution">
    <text evidence="2">The sequence shown here is derived from an EMBL/GenBank/DDBJ whole genome shotgun (WGS) entry which is preliminary data.</text>
</comment>
<dbReference type="PANTHER" id="PTHR40257:SF1">
    <property type="entry name" value="DUF1330 DOMAIN-CONTAINING PROTEIN"/>
    <property type="match status" value="1"/>
</dbReference>
<gene>
    <name evidence="2" type="ORF">FDT80_07380</name>
</gene>
<dbReference type="InterPro" id="IPR011008">
    <property type="entry name" value="Dimeric_a/b-barrel"/>
</dbReference>
<evidence type="ECO:0000313" key="2">
    <source>
        <dbReference type="EMBL" id="TMM55364.1"/>
    </source>
</evidence>